<dbReference type="AlphaFoldDB" id="A0A975TAF9"/>
<evidence type="ECO:0000256" key="1">
    <source>
        <dbReference type="SAM" id="Phobius"/>
    </source>
</evidence>
<accession>A0A975TAF9</accession>
<keyword evidence="1" id="KW-0472">Membrane</keyword>
<evidence type="ECO:0000313" key="3">
    <source>
        <dbReference type="Proteomes" id="UP000683511"/>
    </source>
</evidence>
<sequence length="48" mass="5636">MAINFYICRIQIYLSQSLFKLAVVICMFGKFYAQIQEKIIFKVISPTN</sequence>
<feature type="transmembrane region" description="Helical" evidence="1">
    <location>
        <begin position="12"/>
        <end position="33"/>
    </location>
</feature>
<dbReference type="KEGG" id="rsin:B6N60_03800"/>
<reference evidence="2" key="1">
    <citation type="submission" date="2017-04" db="EMBL/GenBank/DDBJ databases">
        <title>Genome deletions in a multicellular cyanobacterial endosymbiont for morphological adaptation in marine diatoms.</title>
        <authorList>
            <person name="Wang Y."/>
            <person name="Gao H."/>
            <person name="Li R."/>
            <person name="Xu X."/>
        </authorList>
    </citation>
    <scope>NUCLEOTIDE SEQUENCE</scope>
    <source>
        <strain evidence="2">FACHB 800</strain>
    </source>
</reference>
<gene>
    <name evidence="2" type="ORF">B6N60_03800</name>
</gene>
<organism evidence="2 3">
    <name type="scientific">Richelia sinica FACHB-800</name>
    <dbReference type="NCBI Taxonomy" id="1357546"/>
    <lineage>
        <taxon>Bacteria</taxon>
        <taxon>Bacillati</taxon>
        <taxon>Cyanobacteriota</taxon>
        <taxon>Cyanophyceae</taxon>
        <taxon>Nostocales</taxon>
        <taxon>Nostocaceae</taxon>
        <taxon>Richelia</taxon>
    </lineage>
</organism>
<evidence type="ECO:0000313" key="2">
    <source>
        <dbReference type="EMBL" id="QXE25090.1"/>
    </source>
</evidence>
<dbReference type="EMBL" id="CP021056">
    <property type="protein sequence ID" value="QXE25090.1"/>
    <property type="molecule type" value="Genomic_DNA"/>
</dbReference>
<dbReference type="Proteomes" id="UP000683511">
    <property type="component" value="Chromosome"/>
</dbReference>
<keyword evidence="1" id="KW-0812">Transmembrane</keyword>
<keyword evidence="1" id="KW-1133">Transmembrane helix</keyword>
<proteinExistence type="predicted"/>
<keyword evidence="3" id="KW-1185">Reference proteome</keyword>
<protein>
    <submittedName>
        <fullName evidence="2">Uncharacterized protein</fullName>
    </submittedName>
</protein>
<name>A0A975TAF9_9NOST</name>